<dbReference type="Proteomes" id="UP000475928">
    <property type="component" value="Unassembled WGS sequence"/>
</dbReference>
<comment type="caution">
    <text evidence="3">The sequence shown here is derived from an EMBL/GenBank/DDBJ whole genome shotgun (WGS) entry which is preliminary data.</text>
</comment>
<sequence length="310" mass="33206">MSKALYNSRMKRNQKKKSKAWLIWLLLVIIVAAIAAVLIVKPFSKSKTTTAPSSSKNAPIKVNPSQSATIISSSSVVASDDTQKVASAGEAGWVQVKSKGTADKFTDMSKGDVTIYKAHNPKVLKTATSDNPTLQVLPDVMAQYPNALIMNTSGFNMSTGQITGFQINNGKLFTNWGENKRANTAFVINKDGSSTVYDSSTPASEILAKGAEQSYSFGSILIKNGVVQPDDGSVNWMIHSYLANDADNNIYVMVAATGVAYQGIMDTVSDMHLKDLVVMDGGGSSQMGFKGQTLVASQDNRQVGDFIVLK</sequence>
<name>A0A6A0B4J1_9LACT</name>
<keyword evidence="1" id="KW-0812">Transmembrane</keyword>
<evidence type="ECO:0000256" key="1">
    <source>
        <dbReference type="SAM" id="Phobius"/>
    </source>
</evidence>
<keyword evidence="1" id="KW-1133">Transmembrane helix</keyword>
<gene>
    <name evidence="3" type="ORF">Hs20B_06870</name>
</gene>
<reference evidence="3 4" key="1">
    <citation type="submission" date="2020-02" db="EMBL/GenBank/DDBJ databases">
        <title>Draft genome sequence of Lactococcus sp. Hs20B0-1.</title>
        <authorList>
            <person name="Noda S."/>
            <person name="Yuki M."/>
            <person name="Ohkuma M."/>
        </authorList>
    </citation>
    <scope>NUCLEOTIDE SEQUENCE [LARGE SCALE GENOMIC DNA]</scope>
    <source>
        <strain evidence="3 4">Hs20B0-1</strain>
    </source>
</reference>
<dbReference type="InterPro" id="IPR014565">
    <property type="entry name" value="EpsL_firmicutes"/>
</dbReference>
<evidence type="ECO:0000259" key="2">
    <source>
        <dbReference type="Pfam" id="PF09992"/>
    </source>
</evidence>
<proteinExistence type="predicted"/>
<organism evidence="3 4">
    <name type="scientific">Pseudolactococcus insecticola</name>
    <dbReference type="NCBI Taxonomy" id="2709158"/>
    <lineage>
        <taxon>Bacteria</taxon>
        <taxon>Bacillati</taxon>
        <taxon>Bacillota</taxon>
        <taxon>Bacilli</taxon>
        <taxon>Lactobacillales</taxon>
        <taxon>Streptococcaceae</taxon>
        <taxon>Pseudolactococcus</taxon>
    </lineage>
</organism>
<evidence type="ECO:0000313" key="3">
    <source>
        <dbReference type="EMBL" id="GFH40289.1"/>
    </source>
</evidence>
<feature type="domain" description="Phosphodiester glycosidase" evidence="2">
    <location>
        <begin position="150"/>
        <end position="309"/>
    </location>
</feature>
<evidence type="ECO:0000313" key="4">
    <source>
        <dbReference type="Proteomes" id="UP000475928"/>
    </source>
</evidence>
<keyword evidence="1" id="KW-0472">Membrane</keyword>
<accession>A0A6A0B4J1</accession>
<protein>
    <recommendedName>
        <fullName evidence="2">Phosphodiester glycosidase domain-containing protein</fullName>
    </recommendedName>
</protein>
<dbReference type="Pfam" id="PF09992">
    <property type="entry name" value="NAGPA"/>
    <property type="match status" value="1"/>
</dbReference>
<dbReference type="EMBL" id="BLLH01000002">
    <property type="protein sequence ID" value="GFH40289.1"/>
    <property type="molecule type" value="Genomic_DNA"/>
</dbReference>
<keyword evidence="4" id="KW-1185">Reference proteome</keyword>
<dbReference type="PIRSF" id="PIRSF031512">
    <property type="entry name" value="EpsL"/>
    <property type="match status" value="1"/>
</dbReference>
<dbReference type="InterPro" id="IPR018711">
    <property type="entry name" value="NAGPA"/>
</dbReference>
<dbReference type="AlphaFoldDB" id="A0A6A0B4J1"/>
<feature type="transmembrane region" description="Helical" evidence="1">
    <location>
        <begin position="21"/>
        <end position="40"/>
    </location>
</feature>